<dbReference type="InterPro" id="IPR036028">
    <property type="entry name" value="SH3-like_dom_sf"/>
</dbReference>
<evidence type="ECO:0000256" key="6">
    <source>
        <dbReference type="SAM" id="Coils"/>
    </source>
</evidence>
<dbReference type="Proteomes" id="UP000193411">
    <property type="component" value="Unassembled WGS sequence"/>
</dbReference>
<feature type="region of interest" description="Disordered" evidence="7">
    <location>
        <begin position="1"/>
        <end position="44"/>
    </location>
</feature>
<evidence type="ECO:0000256" key="7">
    <source>
        <dbReference type="SAM" id="MobiDB-lite"/>
    </source>
</evidence>
<dbReference type="Gene3D" id="1.20.1270.60">
    <property type="entry name" value="Arfaptin homology (AH) domain/BAR domain"/>
    <property type="match status" value="1"/>
</dbReference>
<protein>
    <recommendedName>
        <fullName evidence="8">SH3 domain-containing protein</fullName>
    </recommendedName>
</protein>
<evidence type="ECO:0000259" key="8">
    <source>
        <dbReference type="PROSITE" id="PS50002"/>
    </source>
</evidence>
<dbReference type="PANTHER" id="PTHR23065:SF7">
    <property type="entry name" value="NOSTRIN, ISOFORM H"/>
    <property type="match status" value="1"/>
</dbReference>
<comment type="caution">
    <text evidence="9">The sequence shown here is derived from an EMBL/GenBank/DDBJ whole genome shotgun (WGS) entry which is preliminary data.</text>
</comment>
<dbReference type="Gene3D" id="2.30.30.40">
    <property type="entry name" value="SH3 Domains"/>
    <property type="match status" value="1"/>
</dbReference>
<accession>A0A1Y2I2W8</accession>
<dbReference type="AlphaFoldDB" id="A0A1Y2I2W8"/>
<dbReference type="InterPro" id="IPR001060">
    <property type="entry name" value="FCH_dom"/>
</dbReference>
<name>A0A1Y2I2W8_9FUNG</name>
<keyword evidence="4" id="KW-0597">Phosphoprotein</keyword>
<feature type="region of interest" description="Disordered" evidence="7">
    <location>
        <begin position="275"/>
        <end position="401"/>
    </location>
</feature>
<dbReference type="Pfam" id="PF00018">
    <property type="entry name" value="SH3_1"/>
    <property type="match status" value="1"/>
</dbReference>
<evidence type="ECO:0000256" key="1">
    <source>
        <dbReference type="ARBA" id="ARBA00004496"/>
    </source>
</evidence>
<keyword evidence="2 5" id="KW-0728">SH3 domain</keyword>
<dbReference type="GO" id="GO:0005886">
    <property type="term" value="C:plasma membrane"/>
    <property type="evidence" value="ECO:0007669"/>
    <property type="project" value="TreeGrafter"/>
</dbReference>
<evidence type="ECO:0000256" key="2">
    <source>
        <dbReference type="ARBA" id="ARBA00022443"/>
    </source>
</evidence>
<evidence type="ECO:0000256" key="5">
    <source>
        <dbReference type="PROSITE-ProRule" id="PRU00192"/>
    </source>
</evidence>
<dbReference type="SUPFAM" id="SSF103657">
    <property type="entry name" value="BAR/IMD domain-like"/>
    <property type="match status" value="1"/>
</dbReference>
<sequence length="575" mass="61752">MASTQPLSRRGSAIMGLPAGQSAASSRRPSEGPPSRGSPSPDPSMYQLSALYTSLEDKGYKIMVERLRAGKHSLKKLAEYVTSRITAETKYAAELNTMARTLLNEDIGTTCATLETLKAESEAMAKSHVDFASTLRNSIEKPLTELIAQQKVTREMHLTNAEKNMRRCTDAKQHFTRARDKFYTKQSELNSLRESIRNKYGKELERTQQKVTKGEVTLKELELAYVQAQDQLGQATRTWEYEWKKALVELENLELERMDAIRAYVAKMMLEYRNLTDKDGSPGSCGTRSITYDQSSSSQTASVATTITPDAYPSSQPPPSDADPPRRSNGGIVPMPSPQRVGTSTTSNSPSPPAATYLTPMDPGASLDPAMQPTAAAWTPSAYGPPPGTPGNAPGTEWQTPGPIPQTPYTPYAHGTLATVASNPTGSGVYPTTAAVASGMNGTPSAKAADLLPDSGANGGTSTSNIVQDPALIASSIAASGVAGGGEDGGLITMPAEILDPNIPARVECVVVTRFPYQATIAEELSFEAGEELPILTRHPDGWWLAETMRDPREPGVKKRGLIPSNFVQVIRHGP</sequence>
<proteinExistence type="predicted"/>
<evidence type="ECO:0000256" key="4">
    <source>
        <dbReference type="ARBA" id="ARBA00022553"/>
    </source>
</evidence>
<feature type="compositionally biased region" description="Low complexity" evidence="7">
    <location>
        <begin position="291"/>
        <end position="314"/>
    </location>
</feature>
<dbReference type="SMART" id="SM00326">
    <property type="entry name" value="SH3"/>
    <property type="match status" value="1"/>
</dbReference>
<keyword evidence="3" id="KW-0963">Cytoplasm</keyword>
<dbReference type="EMBL" id="MCFL01000003">
    <property type="protein sequence ID" value="ORZ40291.1"/>
    <property type="molecule type" value="Genomic_DNA"/>
</dbReference>
<dbReference type="GO" id="GO:0030864">
    <property type="term" value="C:cortical actin cytoskeleton"/>
    <property type="evidence" value="ECO:0007669"/>
    <property type="project" value="UniProtKB-ARBA"/>
</dbReference>
<dbReference type="PANTHER" id="PTHR23065">
    <property type="entry name" value="PROLINE-SERINE-THREONINE PHOSPHATASE INTERACTING PROTEIN 1"/>
    <property type="match status" value="1"/>
</dbReference>
<dbReference type="PRINTS" id="PR00452">
    <property type="entry name" value="SH3DOMAIN"/>
</dbReference>
<gene>
    <name evidence="9" type="ORF">BCR44DRAFT_1424782</name>
</gene>
<feature type="coiled-coil region" evidence="6">
    <location>
        <begin position="204"/>
        <end position="238"/>
    </location>
</feature>
<comment type="subcellular location">
    <subcellularLocation>
        <location evidence="1">Cytoplasm</location>
    </subcellularLocation>
</comment>
<organism evidence="9 10">
    <name type="scientific">Catenaria anguillulae PL171</name>
    <dbReference type="NCBI Taxonomy" id="765915"/>
    <lineage>
        <taxon>Eukaryota</taxon>
        <taxon>Fungi</taxon>
        <taxon>Fungi incertae sedis</taxon>
        <taxon>Blastocladiomycota</taxon>
        <taxon>Blastocladiomycetes</taxon>
        <taxon>Blastocladiales</taxon>
        <taxon>Catenariaceae</taxon>
        <taxon>Catenaria</taxon>
    </lineage>
</organism>
<dbReference type="InterPro" id="IPR027267">
    <property type="entry name" value="AH/BAR_dom_sf"/>
</dbReference>
<dbReference type="SUPFAM" id="SSF50044">
    <property type="entry name" value="SH3-domain"/>
    <property type="match status" value="1"/>
</dbReference>
<feature type="domain" description="SH3" evidence="8">
    <location>
        <begin position="506"/>
        <end position="573"/>
    </location>
</feature>
<dbReference type="SMART" id="SM00055">
    <property type="entry name" value="FCH"/>
    <property type="match status" value="1"/>
</dbReference>
<reference evidence="9 10" key="1">
    <citation type="submission" date="2016-07" db="EMBL/GenBank/DDBJ databases">
        <title>Pervasive Adenine N6-methylation of Active Genes in Fungi.</title>
        <authorList>
            <consortium name="DOE Joint Genome Institute"/>
            <person name="Mondo S.J."/>
            <person name="Dannebaum R.O."/>
            <person name="Kuo R.C."/>
            <person name="Labutti K."/>
            <person name="Haridas S."/>
            <person name="Kuo A."/>
            <person name="Salamov A."/>
            <person name="Ahrendt S.R."/>
            <person name="Lipzen A."/>
            <person name="Sullivan W."/>
            <person name="Andreopoulos W.B."/>
            <person name="Clum A."/>
            <person name="Lindquist E."/>
            <person name="Daum C."/>
            <person name="Ramamoorthy G.K."/>
            <person name="Gryganskyi A."/>
            <person name="Culley D."/>
            <person name="Magnuson J.K."/>
            <person name="James T.Y."/>
            <person name="O'Malley M.A."/>
            <person name="Stajich J.E."/>
            <person name="Spatafora J.W."/>
            <person name="Visel A."/>
            <person name="Grigoriev I.V."/>
        </authorList>
    </citation>
    <scope>NUCLEOTIDE SEQUENCE [LARGE SCALE GENOMIC DNA]</scope>
    <source>
        <strain evidence="9 10">PL171</strain>
    </source>
</reference>
<dbReference type="Pfam" id="PF00611">
    <property type="entry name" value="FCH"/>
    <property type="match status" value="1"/>
</dbReference>
<evidence type="ECO:0000313" key="9">
    <source>
        <dbReference type="EMBL" id="ORZ40291.1"/>
    </source>
</evidence>
<dbReference type="STRING" id="765915.A0A1Y2I2W8"/>
<dbReference type="GO" id="GO:0030036">
    <property type="term" value="P:actin cytoskeleton organization"/>
    <property type="evidence" value="ECO:0007669"/>
    <property type="project" value="UniProtKB-ARBA"/>
</dbReference>
<keyword evidence="6" id="KW-0175">Coiled coil</keyword>
<dbReference type="InterPro" id="IPR001452">
    <property type="entry name" value="SH3_domain"/>
</dbReference>
<evidence type="ECO:0000313" key="10">
    <source>
        <dbReference type="Proteomes" id="UP000193411"/>
    </source>
</evidence>
<evidence type="ECO:0000256" key="3">
    <source>
        <dbReference type="ARBA" id="ARBA00022490"/>
    </source>
</evidence>
<feature type="compositionally biased region" description="Low complexity" evidence="7">
    <location>
        <begin position="22"/>
        <end position="39"/>
    </location>
</feature>
<dbReference type="CDD" id="cd00174">
    <property type="entry name" value="SH3"/>
    <property type="match status" value="1"/>
</dbReference>
<dbReference type="OrthoDB" id="27823at2759"/>
<dbReference type="PROSITE" id="PS50002">
    <property type="entry name" value="SH3"/>
    <property type="match status" value="1"/>
</dbReference>
<keyword evidence="10" id="KW-1185">Reference proteome</keyword>